<keyword evidence="14" id="KW-1185">Reference proteome</keyword>
<feature type="transmembrane region" description="Helical" evidence="11">
    <location>
        <begin position="317"/>
        <end position="340"/>
    </location>
</feature>
<evidence type="ECO:0000259" key="12">
    <source>
        <dbReference type="Pfam" id="PF03600"/>
    </source>
</evidence>
<evidence type="ECO:0000256" key="4">
    <source>
        <dbReference type="ARBA" id="ARBA00022448"/>
    </source>
</evidence>
<feature type="transmembrane region" description="Helical" evidence="11">
    <location>
        <begin position="287"/>
        <end position="305"/>
    </location>
</feature>
<evidence type="ECO:0000256" key="9">
    <source>
        <dbReference type="ARBA" id="ARBA00023136"/>
    </source>
</evidence>
<keyword evidence="8 11" id="KW-1133">Transmembrane helix</keyword>
<feature type="transmembrane region" description="Helical" evidence="11">
    <location>
        <begin position="6"/>
        <end position="26"/>
    </location>
</feature>
<feature type="transmembrane region" description="Helical" evidence="11">
    <location>
        <begin position="256"/>
        <end position="275"/>
    </location>
</feature>
<dbReference type="RefSeq" id="WP_190266532.1">
    <property type="nucleotide sequence ID" value="NZ_BAABAD010000005.1"/>
</dbReference>
<accession>A0ABR7WCZ0</accession>
<protein>
    <submittedName>
        <fullName evidence="13">Arsenic transporter</fullName>
    </submittedName>
</protein>
<dbReference type="PRINTS" id="PR00758">
    <property type="entry name" value="ARSENICPUMP"/>
</dbReference>
<proteinExistence type="inferred from homology"/>
<sequence>MISPDNAFGAGVSIALLVVVIAFTMTARRLPPAVAAVPAAVLVVATGLASWSSAADELHFMAPTIGFLAAMLVVADICARTGVFAWVGSLMSRWSRDSPNRLLRIVFAAAAIVTAILSLDATIVLLTPLAVDTARRIGARVAPVGYASAHLANSASTLMPVSNLTNLIAFSATGLTFLGFTATMAAPWVVAIVVEFIVFRVFFADDLRARPTTSGSSGTPSSGGESDTPRPPRWTLTCLGILLIGFLVAEPFGIPLVGVATSGAVLMTVPLLVAAPRSSTIHVLRAANVPFLAFVAALGVVILPVRDGPLGDAVADLIPSGSGLLALLAVAALAAVLANVLNNLPATLLLVPLVADQPALVLAVLLGVNIGPNLGYFGSLATLLWRDVMHRHALPPPSRRYLQLGLLSVPPTLIAAVVALWISLQVS</sequence>
<feature type="compositionally biased region" description="Low complexity" evidence="10">
    <location>
        <begin position="211"/>
        <end position="226"/>
    </location>
</feature>
<dbReference type="InterPro" id="IPR000802">
    <property type="entry name" value="Arsenical_pump_ArsB"/>
</dbReference>
<dbReference type="Proteomes" id="UP000602395">
    <property type="component" value="Unassembled WGS sequence"/>
</dbReference>
<dbReference type="Pfam" id="PF03600">
    <property type="entry name" value="CitMHS"/>
    <property type="match status" value="1"/>
</dbReference>
<keyword evidence="9 11" id="KW-0472">Membrane</keyword>
<dbReference type="PANTHER" id="PTHR43302:SF5">
    <property type="entry name" value="TRANSPORTER ARSB-RELATED"/>
    <property type="match status" value="1"/>
</dbReference>
<evidence type="ECO:0000256" key="7">
    <source>
        <dbReference type="ARBA" id="ARBA00022849"/>
    </source>
</evidence>
<name>A0ABR7WCZ0_9ACTN</name>
<feature type="transmembrane region" description="Helical" evidence="11">
    <location>
        <begin position="158"/>
        <end position="178"/>
    </location>
</feature>
<dbReference type="InterPro" id="IPR004680">
    <property type="entry name" value="Cit_transptr-like_dom"/>
</dbReference>
<feature type="transmembrane region" description="Helical" evidence="11">
    <location>
        <begin position="185"/>
        <end position="203"/>
    </location>
</feature>
<feature type="transmembrane region" description="Helical" evidence="11">
    <location>
        <begin position="33"/>
        <end position="53"/>
    </location>
</feature>
<evidence type="ECO:0000256" key="5">
    <source>
        <dbReference type="ARBA" id="ARBA00022475"/>
    </source>
</evidence>
<evidence type="ECO:0000256" key="2">
    <source>
        <dbReference type="ARBA" id="ARBA00006433"/>
    </source>
</evidence>
<dbReference type="PANTHER" id="PTHR43302">
    <property type="entry name" value="TRANSPORTER ARSB-RELATED"/>
    <property type="match status" value="1"/>
</dbReference>
<feature type="transmembrane region" description="Helical" evidence="11">
    <location>
        <begin position="404"/>
        <end position="424"/>
    </location>
</feature>
<keyword evidence="4" id="KW-0813">Transport</keyword>
<evidence type="ECO:0000256" key="8">
    <source>
        <dbReference type="ARBA" id="ARBA00022989"/>
    </source>
</evidence>
<organism evidence="13 14">
    <name type="scientific">Gordonia hankookensis</name>
    <dbReference type="NCBI Taxonomy" id="589403"/>
    <lineage>
        <taxon>Bacteria</taxon>
        <taxon>Bacillati</taxon>
        <taxon>Actinomycetota</taxon>
        <taxon>Actinomycetes</taxon>
        <taxon>Mycobacteriales</taxon>
        <taxon>Gordoniaceae</taxon>
        <taxon>Gordonia</taxon>
    </lineage>
</organism>
<evidence type="ECO:0000313" key="13">
    <source>
        <dbReference type="EMBL" id="MBD1319647.1"/>
    </source>
</evidence>
<comment type="similarity">
    <text evidence="3">Belongs to the CitM (TC 2.A.11) transporter family.</text>
</comment>
<feature type="transmembrane region" description="Helical" evidence="11">
    <location>
        <begin position="102"/>
        <end position="126"/>
    </location>
</feature>
<comment type="similarity">
    <text evidence="2">Belongs to the ArsB family.</text>
</comment>
<comment type="subcellular location">
    <subcellularLocation>
        <location evidence="1">Cell membrane</location>
        <topology evidence="1">Multi-pass membrane protein</topology>
    </subcellularLocation>
</comment>
<keyword evidence="6 11" id="KW-0812">Transmembrane</keyword>
<feature type="transmembrane region" description="Helical" evidence="11">
    <location>
        <begin position="360"/>
        <end position="384"/>
    </location>
</feature>
<feature type="domain" description="Citrate transporter-like" evidence="12">
    <location>
        <begin position="26"/>
        <end position="357"/>
    </location>
</feature>
<evidence type="ECO:0000256" key="6">
    <source>
        <dbReference type="ARBA" id="ARBA00022692"/>
    </source>
</evidence>
<evidence type="ECO:0000256" key="3">
    <source>
        <dbReference type="ARBA" id="ARBA00009843"/>
    </source>
</evidence>
<feature type="transmembrane region" description="Helical" evidence="11">
    <location>
        <begin position="65"/>
        <end position="90"/>
    </location>
</feature>
<evidence type="ECO:0000256" key="1">
    <source>
        <dbReference type="ARBA" id="ARBA00004651"/>
    </source>
</evidence>
<dbReference type="EMBL" id="JACWMS010000002">
    <property type="protein sequence ID" value="MBD1319647.1"/>
    <property type="molecule type" value="Genomic_DNA"/>
</dbReference>
<reference evidence="13 14" key="1">
    <citation type="submission" date="2020-09" db="EMBL/GenBank/DDBJ databases">
        <title>Novel species in genus Gordonia.</title>
        <authorList>
            <person name="Zhang G."/>
        </authorList>
    </citation>
    <scope>NUCLEOTIDE SEQUENCE [LARGE SCALE GENOMIC DNA]</scope>
    <source>
        <strain evidence="13 14">ON-33</strain>
    </source>
</reference>
<evidence type="ECO:0000313" key="14">
    <source>
        <dbReference type="Proteomes" id="UP000602395"/>
    </source>
</evidence>
<keyword evidence="5" id="KW-1003">Cell membrane</keyword>
<gene>
    <name evidence="13" type="ORF">IDF66_08600</name>
</gene>
<evidence type="ECO:0000256" key="11">
    <source>
        <dbReference type="SAM" id="Phobius"/>
    </source>
</evidence>
<feature type="region of interest" description="Disordered" evidence="10">
    <location>
        <begin position="211"/>
        <end position="231"/>
    </location>
</feature>
<comment type="caution">
    <text evidence="13">The sequence shown here is derived from an EMBL/GenBank/DDBJ whole genome shotgun (WGS) entry which is preliminary data.</text>
</comment>
<keyword evidence="7" id="KW-0059">Arsenical resistance</keyword>
<evidence type="ECO:0000256" key="10">
    <source>
        <dbReference type="SAM" id="MobiDB-lite"/>
    </source>
</evidence>